<evidence type="ECO:0000256" key="2">
    <source>
        <dbReference type="SAM" id="Coils"/>
    </source>
</evidence>
<gene>
    <name evidence="5" type="ORF">D9758_008037</name>
</gene>
<keyword evidence="1" id="KW-0862">Zinc</keyword>
<dbReference type="SUPFAM" id="SSF57850">
    <property type="entry name" value="RING/U-box"/>
    <property type="match status" value="1"/>
</dbReference>
<dbReference type="AlphaFoldDB" id="A0A8H5D280"/>
<accession>A0A8H5D280</accession>
<keyword evidence="1" id="KW-0863">Zinc-finger</keyword>
<protein>
    <recommendedName>
        <fullName evidence="4">RING-type domain-containing protein</fullName>
    </recommendedName>
</protein>
<comment type="caution">
    <text evidence="5">The sequence shown here is derived from an EMBL/GenBank/DDBJ whole genome shotgun (WGS) entry which is preliminary data.</text>
</comment>
<feature type="coiled-coil region" evidence="2">
    <location>
        <begin position="134"/>
        <end position="185"/>
    </location>
</feature>
<dbReference type="PROSITE" id="PS50089">
    <property type="entry name" value="ZF_RING_2"/>
    <property type="match status" value="1"/>
</dbReference>
<reference evidence="5 6" key="1">
    <citation type="journal article" date="2020" name="ISME J.">
        <title>Uncovering the hidden diversity of litter-decomposition mechanisms in mushroom-forming fungi.</title>
        <authorList>
            <person name="Floudas D."/>
            <person name="Bentzer J."/>
            <person name="Ahren D."/>
            <person name="Johansson T."/>
            <person name="Persson P."/>
            <person name="Tunlid A."/>
        </authorList>
    </citation>
    <scope>NUCLEOTIDE SEQUENCE [LARGE SCALE GENOMIC DNA]</scope>
    <source>
        <strain evidence="5 6">CBS 291.85</strain>
    </source>
</reference>
<evidence type="ECO:0000256" key="1">
    <source>
        <dbReference type="PROSITE-ProRule" id="PRU00175"/>
    </source>
</evidence>
<dbReference type="GO" id="GO:0008270">
    <property type="term" value="F:zinc ion binding"/>
    <property type="evidence" value="ECO:0007669"/>
    <property type="project" value="UniProtKB-KW"/>
</dbReference>
<evidence type="ECO:0000259" key="4">
    <source>
        <dbReference type="PROSITE" id="PS50089"/>
    </source>
</evidence>
<dbReference type="InterPro" id="IPR001841">
    <property type="entry name" value="Znf_RING"/>
</dbReference>
<feature type="region of interest" description="Disordered" evidence="3">
    <location>
        <begin position="335"/>
        <end position="362"/>
    </location>
</feature>
<evidence type="ECO:0000256" key="3">
    <source>
        <dbReference type="SAM" id="MobiDB-lite"/>
    </source>
</evidence>
<keyword evidence="2" id="KW-0175">Coiled coil</keyword>
<sequence>MAKCHCSLCYDHFDPEQMIIYPCGHGWCSQCNSNYFGQKTYVPCAMCKRRLTRKDGHVLHLEIHDSGYAESKYISTTIEGLEKMDADVKLVSVERGVQRMRKAVGFLRSSAGHDMADTLQRAVEDFTNRILPKLSTMDAQAKQLETLKENLKQTEQDSLTISQQSKKKSEEIRKLQSTLDSLQSDHENAVSFAESVKRELLSLRGKDTAASEDMEKLREENRQCKSLLDEHARKNRKYKEKIKALQQEATSLRAQNNKLEQEMDESLVVKDESENEPLYASSSFSLPESTPTHTQLPSSLSSIINEPLMISGMPRQGFHSDFKLALGKRKPDERHNLPLYLDRNGRPTKPVDCGPKRLRRVP</sequence>
<dbReference type="OrthoDB" id="6105938at2759"/>
<dbReference type="InterPro" id="IPR013083">
    <property type="entry name" value="Znf_RING/FYVE/PHD"/>
</dbReference>
<evidence type="ECO:0000313" key="6">
    <source>
        <dbReference type="Proteomes" id="UP000559256"/>
    </source>
</evidence>
<dbReference type="Gene3D" id="3.30.40.10">
    <property type="entry name" value="Zinc/RING finger domain, C3HC4 (zinc finger)"/>
    <property type="match status" value="1"/>
</dbReference>
<organism evidence="5 6">
    <name type="scientific">Tetrapyrgos nigripes</name>
    <dbReference type="NCBI Taxonomy" id="182062"/>
    <lineage>
        <taxon>Eukaryota</taxon>
        <taxon>Fungi</taxon>
        <taxon>Dikarya</taxon>
        <taxon>Basidiomycota</taxon>
        <taxon>Agaricomycotina</taxon>
        <taxon>Agaricomycetes</taxon>
        <taxon>Agaricomycetidae</taxon>
        <taxon>Agaricales</taxon>
        <taxon>Marasmiineae</taxon>
        <taxon>Marasmiaceae</taxon>
        <taxon>Tetrapyrgos</taxon>
    </lineage>
</organism>
<keyword evidence="6" id="KW-1185">Reference proteome</keyword>
<dbReference type="InterPro" id="IPR013087">
    <property type="entry name" value="Znf_C2H2_type"/>
</dbReference>
<dbReference type="PROSITE" id="PS00028">
    <property type="entry name" value="ZINC_FINGER_C2H2_1"/>
    <property type="match status" value="1"/>
</dbReference>
<dbReference type="EMBL" id="JAACJM010000071">
    <property type="protein sequence ID" value="KAF5351376.1"/>
    <property type="molecule type" value="Genomic_DNA"/>
</dbReference>
<name>A0A8H5D280_9AGAR</name>
<feature type="domain" description="RING-type" evidence="4">
    <location>
        <begin position="6"/>
        <end position="48"/>
    </location>
</feature>
<keyword evidence="1" id="KW-0479">Metal-binding</keyword>
<proteinExistence type="predicted"/>
<dbReference type="SMART" id="SM00184">
    <property type="entry name" value="RING"/>
    <property type="match status" value="1"/>
</dbReference>
<dbReference type="Proteomes" id="UP000559256">
    <property type="component" value="Unassembled WGS sequence"/>
</dbReference>
<evidence type="ECO:0000313" key="5">
    <source>
        <dbReference type="EMBL" id="KAF5351376.1"/>
    </source>
</evidence>
<feature type="coiled-coil region" evidence="2">
    <location>
        <begin position="210"/>
        <end position="276"/>
    </location>
</feature>